<feature type="coiled-coil region" evidence="2">
    <location>
        <begin position="19"/>
        <end position="56"/>
    </location>
</feature>
<feature type="domain" description="DUF7792" evidence="4">
    <location>
        <begin position="6"/>
        <end position="122"/>
    </location>
</feature>
<evidence type="ECO:0000259" key="4">
    <source>
        <dbReference type="Pfam" id="PF25055"/>
    </source>
</evidence>
<dbReference type="SUPFAM" id="SSF48371">
    <property type="entry name" value="ARM repeat"/>
    <property type="match status" value="1"/>
</dbReference>
<feature type="region of interest" description="Disordered" evidence="3">
    <location>
        <begin position="312"/>
        <end position="349"/>
    </location>
</feature>
<evidence type="ECO:0000313" key="6">
    <source>
        <dbReference type="Proteomes" id="UP000653305"/>
    </source>
</evidence>
<keyword evidence="6" id="KW-1185">Reference proteome</keyword>
<dbReference type="SMART" id="SM00185">
    <property type="entry name" value="ARM"/>
    <property type="match status" value="5"/>
</dbReference>
<keyword evidence="2" id="KW-0175">Coiled coil</keyword>
<dbReference type="InterPro" id="IPR036537">
    <property type="entry name" value="Adaptor_Cbl_N_dom_sf"/>
</dbReference>
<dbReference type="InterPro" id="IPR056694">
    <property type="entry name" value="DUF7792"/>
</dbReference>
<dbReference type="FunFam" id="1.25.10.10:FF:000543">
    <property type="entry name" value="Armadillo repeat only 2"/>
    <property type="match status" value="1"/>
</dbReference>
<dbReference type="InterPro" id="IPR011989">
    <property type="entry name" value="ARM-like"/>
</dbReference>
<evidence type="ECO:0000256" key="2">
    <source>
        <dbReference type="SAM" id="Coils"/>
    </source>
</evidence>
<dbReference type="InterPro" id="IPR016024">
    <property type="entry name" value="ARM-type_fold"/>
</dbReference>
<dbReference type="Pfam" id="PF25055">
    <property type="entry name" value="DUF7792"/>
    <property type="match status" value="1"/>
</dbReference>
<name>A0A830D022_9LAMI</name>
<proteinExistence type="predicted"/>
<dbReference type="EMBL" id="BMAC01001143">
    <property type="protein sequence ID" value="GFQ06008.1"/>
    <property type="molecule type" value="Genomic_DNA"/>
</dbReference>
<reference evidence="5" key="1">
    <citation type="submission" date="2020-07" db="EMBL/GenBank/DDBJ databases">
        <title>Ethylene signaling mediates host invasion by parasitic plants.</title>
        <authorList>
            <person name="Yoshida S."/>
        </authorList>
    </citation>
    <scope>NUCLEOTIDE SEQUENCE</scope>
    <source>
        <strain evidence="5">Okayama</strain>
    </source>
</reference>
<feature type="compositionally biased region" description="Basic and acidic residues" evidence="3">
    <location>
        <begin position="327"/>
        <end position="337"/>
    </location>
</feature>
<dbReference type="PANTHER" id="PTHR46168">
    <property type="entry name" value="ARMADILLO REPEAT ONLY 4"/>
    <property type="match status" value="1"/>
</dbReference>
<keyword evidence="1" id="KW-0677">Repeat</keyword>
<dbReference type="Pfam" id="PF00514">
    <property type="entry name" value="Arm"/>
    <property type="match status" value="1"/>
</dbReference>
<dbReference type="FunFam" id="1.20.930.20:FF:000006">
    <property type="entry name" value="Armadillo repeat only 4"/>
    <property type="match status" value="1"/>
</dbReference>
<accession>A0A830D022</accession>
<gene>
    <name evidence="5" type="ORF">PHJA_002744800</name>
</gene>
<evidence type="ECO:0000313" key="5">
    <source>
        <dbReference type="EMBL" id="GFQ06008.1"/>
    </source>
</evidence>
<dbReference type="Gene3D" id="1.25.10.10">
    <property type="entry name" value="Leucine-rich Repeat Variant"/>
    <property type="match status" value="3"/>
</dbReference>
<dbReference type="GO" id="GO:0007166">
    <property type="term" value="P:cell surface receptor signaling pathway"/>
    <property type="evidence" value="ECO:0007669"/>
    <property type="project" value="InterPro"/>
</dbReference>
<dbReference type="OrthoDB" id="7537227at2759"/>
<dbReference type="Gene3D" id="1.20.930.20">
    <property type="entry name" value="Adaptor protein Cbl, N-terminal domain"/>
    <property type="match status" value="1"/>
</dbReference>
<sequence length="657" mass="71350">MGDLVKQILAKPIQLTDQVVKAADDAASFKQECAELKSKTEKLAGLLRQAARASNDLYERPTRRIIDDTEQVLEKALALVLKCRGHGLMKRVFTIIPTAAFRKMSSQLENSIGDVSWLLRVSASTDDRDDEYLGLPPIAANEPILCLIWEQIAILYTGSVDDRGDAAASLVSLARDNDRYGKLIIEEGGVGPLLKLVKEGKVEGQENAARAIGLLGKDPESVEHMIHAGVCSVFAKILKEGPMKVQAVVAWAVSELAAHYPKCQDLFAQHNIIRLLVSHLAFETVQEHSKYAIVSKATSMHAAVVLASNNSAVNSTDANDSGTIKGKSNDVDDDKSPLPHPSGNKQPNQMYNVVTSTMSIKGSSGVKNLAKANGNNNGGKVVNNSVHHHTSLSLSGASNRAREMEVPATKAYIKAMAARALWHLAKGNSPICRSITESRALLCFAVLLEKGASEVQSNSAMALMEITAVAEEDAELRRSAFKPNSPACKAVVDQLFRVIEKADSELLVPCIKAIGNLARTFKATETRMINPLVKLLDEREAEVSREACIALTKFASSENYLHLDHSKAIIGVGGAKHLVQLVYFGEQIVQSYALILLCYIAMHVPDSEELARAEVLTVLEWASKQASLIQVEVVENLLPEAKGKLELYQSRGSRGYH</sequence>
<organism evidence="5 6">
    <name type="scientific">Phtheirospermum japonicum</name>
    <dbReference type="NCBI Taxonomy" id="374723"/>
    <lineage>
        <taxon>Eukaryota</taxon>
        <taxon>Viridiplantae</taxon>
        <taxon>Streptophyta</taxon>
        <taxon>Embryophyta</taxon>
        <taxon>Tracheophyta</taxon>
        <taxon>Spermatophyta</taxon>
        <taxon>Magnoliopsida</taxon>
        <taxon>eudicotyledons</taxon>
        <taxon>Gunneridae</taxon>
        <taxon>Pentapetalae</taxon>
        <taxon>asterids</taxon>
        <taxon>lamiids</taxon>
        <taxon>Lamiales</taxon>
        <taxon>Orobanchaceae</taxon>
        <taxon>Orobanchaceae incertae sedis</taxon>
        <taxon>Phtheirospermum</taxon>
    </lineage>
</organism>
<comment type="caution">
    <text evidence="5">The sequence shown here is derived from an EMBL/GenBank/DDBJ whole genome shotgun (WGS) entry which is preliminary data.</text>
</comment>
<dbReference type="PANTHER" id="PTHR46168:SF9">
    <property type="entry name" value="ARMADILLO REPEAT ONLY 2"/>
    <property type="match status" value="1"/>
</dbReference>
<dbReference type="InterPro" id="IPR000225">
    <property type="entry name" value="Armadillo"/>
</dbReference>
<dbReference type="Proteomes" id="UP000653305">
    <property type="component" value="Unassembled WGS sequence"/>
</dbReference>
<protein>
    <submittedName>
        <fullName evidence="5">Vacuolar protein 8</fullName>
    </submittedName>
</protein>
<dbReference type="AlphaFoldDB" id="A0A830D022"/>
<evidence type="ECO:0000256" key="3">
    <source>
        <dbReference type="SAM" id="MobiDB-lite"/>
    </source>
</evidence>
<evidence type="ECO:0000256" key="1">
    <source>
        <dbReference type="ARBA" id="ARBA00022737"/>
    </source>
</evidence>